<dbReference type="RefSeq" id="XP_068347097.1">
    <property type="nucleotide sequence ID" value="XM_068496028.1"/>
</dbReference>
<dbReference type="GO" id="GO:0009231">
    <property type="term" value="P:riboflavin biosynthetic process"/>
    <property type="evidence" value="ECO:0007669"/>
    <property type="project" value="InterPro"/>
</dbReference>
<gene>
    <name evidence="9" type="ORF">TRFO_11421</name>
</gene>
<comment type="pathway">
    <text evidence="1">Cofactor biosynthesis; FMN biosynthesis; FMN from riboflavin (ATP route): step 1/1.</text>
</comment>
<accession>A0A1J4J3C9</accession>
<evidence type="ECO:0000259" key="8">
    <source>
        <dbReference type="SMART" id="SM00904"/>
    </source>
</evidence>
<evidence type="ECO:0000313" key="10">
    <source>
        <dbReference type="Proteomes" id="UP000179807"/>
    </source>
</evidence>
<evidence type="ECO:0000256" key="3">
    <source>
        <dbReference type="ARBA" id="ARBA00022630"/>
    </source>
</evidence>
<keyword evidence="6" id="KW-0547">Nucleotide-binding</keyword>
<dbReference type="InterPro" id="IPR015865">
    <property type="entry name" value="Riboflavin_kinase_bac/euk"/>
</dbReference>
<evidence type="ECO:0000256" key="4">
    <source>
        <dbReference type="ARBA" id="ARBA00022643"/>
    </source>
</evidence>
<dbReference type="UniPathway" id="UPA00276">
    <property type="reaction ID" value="UER00406"/>
</dbReference>
<dbReference type="PANTHER" id="PTHR22749:SF6">
    <property type="entry name" value="RIBOFLAVIN KINASE"/>
    <property type="match status" value="1"/>
</dbReference>
<dbReference type="SMART" id="SM00904">
    <property type="entry name" value="Flavokinase"/>
    <property type="match status" value="1"/>
</dbReference>
<dbReference type="Gene3D" id="2.40.30.30">
    <property type="entry name" value="Riboflavin kinase-like"/>
    <property type="match status" value="1"/>
</dbReference>
<evidence type="ECO:0000256" key="1">
    <source>
        <dbReference type="ARBA" id="ARBA00005201"/>
    </source>
</evidence>
<dbReference type="OrthoDB" id="276388at2759"/>
<dbReference type="SUPFAM" id="SSF82114">
    <property type="entry name" value="Riboflavin kinase-like"/>
    <property type="match status" value="1"/>
</dbReference>
<organism evidence="9 10">
    <name type="scientific">Tritrichomonas foetus</name>
    <dbReference type="NCBI Taxonomy" id="1144522"/>
    <lineage>
        <taxon>Eukaryota</taxon>
        <taxon>Metamonada</taxon>
        <taxon>Parabasalia</taxon>
        <taxon>Tritrichomonadida</taxon>
        <taxon>Tritrichomonadidae</taxon>
        <taxon>Tritrichomonas</taxon>
    </lineage>
</organism>
<dbReference type="AlphaFoldDB" id="A0A1J4J3C9"/>
<dbReference type="GO" id="GO:0008531">
    <property type="term" value="F:riboflavin kinase activity"/>
    <property type="evidence" value="ECO:0007669"/>
    <property type="project" value="UniProtKB-EC"/>
</dbReference>
<dbReference type="Proteomes" id="UP000179807">
    <property type="component" value="Unassembled WGS sequence"/>
</dbReference>
<sequence length="125" mass="14163">MLGFATANLSTDSWTVDVTEDDYGVYCGLVEVRVDEKDNFNEKMPKACVVSIGKNPTFGAKFPAFEVHILEFDGDIYGEEMRVQLFEKMRPMIQFKSIDQLKEQITSDAKSAKTKMQNVLAIHCK</sequence>
<keyword evidence="3" id="KW-0285">Flavoprotein</keyword>
<evidence type="ECO:0000313" key="9">
    <source>
        <dbReference type="EMBL" id="OHS93960.1"/>
    </source>
</evidence>
<dbReference type="InterPro" id="IPR023465">
    <property type="entry name" value="Riboflavin_kinase_dom_sf"/>
</dbReference>
<dbReference type="EMBL" id="MLAK01001359">
    <property type="protein sequence ID" value="OHS93960.1"/>
    <property type="molecule type" value="Genomic_DNA"/>
</dbReference>
<reference evidence="9" key="1">
    <citation type="submission" date="2016-10" db="EMBL/GenBank/DDBJ databases">
        <authorList>
            <person name="Benchimol M."/>
            <person name="Almeida L.G."/>
            <person name="Vasconcelos A.T."/>
            <person name="Perreira-Neves A."/>
            <person name="Rosa I.A."/>
            <person name="Tasca T."/>
            <person name="Bogo M.R."/>
            <person name="de Souza W."/>
        </authorList>
    </citation>
    <scope>NUCLEOTIDE SEQUENCE [LARGE SCALE GENOMIC DNA]</scope>
    <source>
        <strain evidence="9">K</strain>
    </source>
</reference>
<evidence type="ECO:0000256" key="5">
    <source>
        <dbReference type="ARBA" id="ARBA00022679"/>
    </source>
</evidence>
<dbReference type="InterPro" id="IPR023468">
    <property type="entry name" value="Riboflavin_kinase"/>
</dbReference>
<keyword evidence="7" id="KW-0067">ATP-binding</keyword>
<keyword evidence="9" id="KW-0418">Kinase</keyword>
<keyword evidence="4" id="KW-0288">FMN</keyword>
<dbReference type="VEuPathDB" id="TrichDB:TRFO_11421"/>
<keyword evidence="5" id="KW-0808">Transferase</keyword>
<dbReference type="Pfam" id="PF01687">
    <property type="entry name" value="Flavokinase"/>
    <property type="match status" value="1"/>
</dbReference>
<dbReference type="EC" id="2.7.1.26" evidence="2"/>
<dbReference type="GO" id="GO:0009398">
    <property type="term" value="P:FMN biosynthetic process"/>
    <property type="evidence" value="ECO:0007669"/>
    <property type="project" value="UniProtKB-UniPathway"/>
</dbReference>
<evidence type="ECO:0000256" key="7">
    <source>
        <dbReference type="ARBA" id="ARBA00022840"/>
    </source>
</evidence>
<proteinExistence type="predicted"/>
<name>A0A1J4J3C9_9EUKA</name>
<keyword evidence="10" id="KW-1185">Reference proteome</keyword>
<evidence type="ECO:0000256" key="6">
    <source>
        <dbReference type="ARBA" id="ARBA00022741"/>
    </source>
</evidence>
<evidence type="ECO:0000256" key="2">
    <source>
        <dbReference type="ARBA" id="ARBA00012105"/>
    </source>
</evidence>
<dbReference type="GeneID" id="94830732"/>
<dbReference type="GO" id="GO:0005524">
    <property type="term" value="F:ATP binding"/>
    <property type="evidence" value="ECO:0007669"/>
    <property type="project" value="UniProtKB-KW"/>
</dbReference>
<dbReference type="PANTHER" id="PTHR22749">
    <property type="entry name" value="RIBOFLAVIN KINASE/FMN ADENYLYLTRANSFERASE"/>
    <property type="match status" value="1"/>
</dbReference>
<feature type="domain" description="Riboflavin kinase" evidence="8">
    <location>
        <begin position="1"/>
        <end position="117"/>
    </location>
</feature>
<protein>
    <recommendedName>
        <fullName evidence="2">riboflavin kinase</fullName>
        <ecNumber evidence="2">2.7.1.26</ecNumber>
    </recommendedName>
</protein>
<comment type="caution">
    <text evidence="9">The sequence shown here is derived from an EMBL/GenBank/DDBJ whole genome shotgun (WGS) entry which is preliminary data.</text>
</comment>